<feature type="transmembrane region" description="Helical" evidence="8">
    <location>
        <begin position="1009"/>
        <end position="1028"/>
    </location>
</feature>
<evidence type="ECO:0000256" key="3">
    <source>
        <dbReference type="ARBA" id="ARBA00022692"/>
    </source>
</evidence>
<dbReference type="Gene3D" id="3.40.50.300">
    <property type="entry name" value="P-loop containing nucleotide triphosphate hydrolases"/>
    <property type="match status" value="2"/>
</dbReference>
<dbReference type="InterPro" id="IPR050173">
    <property type="entry name" value="ABC_transporter_C-like"/>
</dbReference>
<evidence type="ECO:0000256" key="2">
    <source>
        <dbReference type="ARBA" id="ARBA00022448"/>
    </source>
</evidence>
<feature type="domain" description="ABC transporter" evidence="9">
    <location>
        <begin position="591"/>
        <end position="826"/>
    </location>
</feature>
<dbReference type="InterPro" id="IPR036640">
    <property type="entry name" value="ABC1_TM_sf"/>
</dbReference>
<dbReference type="EMBL" id="JARIHO010000016">
    <property type="protein sequence ID" value="KAJ7348864.1"/>
    <property type="molecule type" value="Genomic_DNA"/>
</dbReference>
<keyword evidence="7 8" id="KW-0472">Membrane</keyword>
<dbReference type="FunFam" id="3.40.50.300:FF:000163">
    <property type="entry name" value="Multidrug resistance-associated protein member 4"/>
    <property type="match status" value="1"/>
</dbReference>
<feature type="transmembrane region" description="Helical" evidence="8">
    <location>
        <begin position="1125"/>
        <end position="1144"/>
    </location>
</feature>
<dbReference type="PANTHER" id="PTHR24223">
    <property type="entry name" value="ATP-BINDING CASSETTE SUB-FAMILY C"/>
    <property type="match status" value="1"/>
</dbReference>
<gene>
    <name evidence="11" type="ORF">DFH08DRAFT_863666</name>
</gene>
<dbReference type="PANTHER" id="PTHR24223:SF356">
    <property type="entry name" value="ATP-BINDING CASSETTE TRANSPORTER ABC4"/>
    <property type="match status" value="1"/>
</dbReference>
<sequence>MNPLQLPLNIPPIILSSSWFKLESLSIPACCATLSASILVFHATFVSSRVRELTRRLCAVSTMEEHAEPIQTSKTRDIFGIARLCGCVTLIGLAFSSIEHENTDFIASAMSFQFVVIYVYASILAFISIVARSWSVIAKRHLNALLAVIFFTYVYRDLFPLATFNQPQRDINEGWLLWAKFSIITAIGVVLPLSVPRRASLNKPSETLANSEQTASLISLVTYTFLDPLILLASRVPHLSYDLLPPLAYDNDAKNLKGATFPAIFCSDYAVMLLLAVVQVATNFSNPVAINRLLDYIETNGSGAIIRPWFWIFLLFAGPTFGSIATQWSKFIYNRVSIQTEAILTELVFEHSLRVRVKAETSERMSEANEASAPSLPEPTNGRNLVGKLNNLVTTDLQNIVSAGETPPQLLVYVLQSCLGVWFLYEVLGWAAFVGLGVTVAVFPLPGYIGGRIRFVQQGLMQQTDARVQRVSETMSLLRMIKVFAWERKTEERISEAREEELKWLWKSKALQLSIAVANFTIPIFTMLATYATYSMTVFDMFRAQLHEFFATLTNLVTGRVSLDRLDNFLREENIYSDAVSRVSPNPDEEIGFNNAVFSWSSDDKTPSFLLRIEDQLFFKRNCINLIVGPTGSGKTSILMALLGEMHFIPSSHDSWFNLSRAGGIAYAAQQSWVQNDTIKANIVFGAPFDVERYNKVVYQCGLEHDLAMFEAGDMQEIGESGVTLSGGQRIRVTLARAVYSSASVLLLDDVLAALDVHTAQWIVDKCFAGDLLAGRTTLLVTHSIALTQPIAGFIVSMGSDGCIRSQGAVSEVLAKNHDLALELIGDKYNLEKRREVVDEPPSNSKPPASGKLVIAEEIEIGHVSWAALKLYVSALGGQNPLFYFIGLILCMIATDSLINLQTWYLGYFASQYEEHDGSEVRVAYCSYLIYLFGMVRASTVIHTKLIQSILGTTLRFLDVTPTSRVIARCTQGLRDVDANIGQTLWAVLDLFFFAGIRLGAIVLLAPPFLLPAVVLLLAGTWIGSLYTKAQLSVKREMYARAPILGHFGAAINGLVSIRAYGAQEAFIDTSLKHINHYTRTARTFHNLSRWIAVRMDILGTVFITVLAIYMVYFREQGSSSIGFSLNMASGFGMIILFGVSIINQLEIQSSLERINNYLQIEQEPKPTVDGLPPAHWPSSGNLRAENLSARYSKEGPAVLHDITFDIKGGERIGIVGRTGSGKSSLTLALLRAILTDGVVYYDGIPTSSLNLEAVRRNITIIPQIPELLNGTLRMNLDPLGEHDDATLNAALRAAGLFALQGGVGARGEGAKITLDTMLASGGGNLSQGQRQILALSRALIRGSKILILDEDYETDKVIQESLRTELGKDVTVLTVAHRLQSIMDADRIMVLDAGMIAEFASPHELLANKDGALRALVDESQDRDILRSMASK</sequence>
<keyword evidence="6 8" id="KW-1133">Transmembrane helix</keyword>
<dbReference type="SMART" id="SM00382">
    <property type="entry name" value="AAA"/>
    <property type="match status" value="2"/>
</dbReference>
<dbReference type="CDD" id="cd18596">
    <property type="entry name" value="ABC_6TM_VMR1_D1_like"/>
    <property type="match status" value="1"/>
</dbReference>
<evidence type="ECO:0000259" key="9">
    <source>
        <dbReference type="PROSITE" id="PS50893"/>
    </source>
</evidence>
<feature type="transmembrane region" description="Helical" evidence="8">
    <location>
        <begin position="1092"/>
        <end position="1113"/>
    </location>
</feature>
<organism evidence="11 12">
    <name type="scientific">Mycena albidolilacea</name>
    <dbReference type="NCBI Taxonomy" id="1033008"/>
    <lineage>
        <taxon>Eukaryota</taxon>
        <taxon>Fungi</taxon>
        <taxon>Dikarya</taxon>
        <taxon>Basidiomycota</taxon>
        <taxon>Agaricomycotina</taxon>
        <taxon>Agaricomycetes</taxon>
        <taxon>Agaricomycetidae</taxon>
        <taxon>Agaricales</taxon>
        <taxon>Marasmiineae</taxon>
        <taxon>Mycenaceae</taxon>
        <taxon>Mycena</taxon>
    </lineage>
</organism>
<feature type="transmembrane region" description="Helical" evidence="8">
    <location>
        <begin position="431"/>
        <end position="451"/>
    </location>
</feature>
<evidence type="ECO:0000256" key="1">
    <source>
        <dbReference type="ARBA" id="ARBA00004141"/>
    </source>
</evidence>
<dbReference type="GO" id="GO:0005524">
    <property type="term" value="F:ATP binding"/>
    <property type="evidence" value="ECO:0007669"/>
    <property type="project" value="UniProtKB-KW"/>
</dbReference>
<dbReference type="Proteomes" id="UP001218218">
    <property type="component" value="Unassembled WGS sequence"/>
</dbReference>
<dbReference type="InterPro" id="IPR003593">
    <property type="entry name" value="AAA+_ATPase"/>
</dbReference>
<dbReference type="InterPro" id="IPR011527">
    <property type="entry name" value="ABC1_TM_dom"/>
</dbReference>
<evidence type="ECO:0000256" key="6">
    <source>
        <dbReference type="ARBA" id="ARBA00022989"/>
    </source>
</evidence>
<feature type="transmembrane region" description="Helical" evidence="8">
    <location>
        <begin position="175"/>
        <end position="195"/>
    </location>
</feature>
<feature type="transmembrane region" description="Helical" evidence="8">
    <location>
        <begin position="513"/>
        <end position="534"/>
    </location>
</feature>
<dbReference type="Pfam" id="PF00664">
    <property type="entry name" value="ABC_membrane"/>
    <property type="match status" value="2"/>
</dbReference>
<feature type="domain" description="ABC transmembrane type-1" evidence="10">
    <location>
        <begin position="923"/>
        <end position="1123"/>
    </location>
</feature>
<dbReference type="InterPro" id="IPR003439">
    <property type="entry name" value="ABC_transporter-like_ATP-bd"/>
</dbReference>
<comment type="caution">
    <text evidence="11">The sequence shown here is derived from an EMBL/GenBank/DDBJ whole genome shotgun (WGS) entry which is preliminary data.</text>
</comment>
<keyword evidence="2" id="KW-0813">Transport</keyword>
<evidence type="ECO:0000256" key="4">
    <source>
        <dbReference type="ARBA" id="ARBA00022741"/>
    </source>
</evidence>
<feature type="transmembrane region" description="Helical" evidence="8">
    <location>
        <begin position="263"/>
        <end position="284"/>
    </location>
</feature>
<proteinExistence type="predicted"/>
<evidence type="ECO:0000256" key="8">
    <source>
        <dbReference type="SAM" id="Phobius"/>
    </source>
</evidence>
<dbReference type="InterPro" id="IPR027417">
    <property type="entry name" value="P-loop_NTPase"/>
</dbReference>
<evidence type="ECO:0000313" key="12">
    <source>
        <dbReference type="Proteomes" id="UP001218218"/>
    </source>
</evidence>
<dbReference type="CDD" id="cd03244">
    <property type="entry name" value="ABCC_MRP_domain2"/>
    <property type="match status" value="1"/>
</dbReference>
<reference evidence="11" key="1">
    <citation type="submission" date="2023-03" db="EMBL/GenBank/DDBJ databases">
        <title>Massive genome expansion in bonnet fungi (Mycena s.s.) driven by repeated elements and novel gene families across ecological guilds.</title>
        <authorList>
            <consortium name="Lawrence Berkeley National Laboratory"/>
            <person name="Harder C.B."/>
            <person name="Miyauchi S."/>
            <person name="Viragh M."/>
            <person name="Kuo A."/>
            <person name="Thoen E."/>
            <person name="Andreopoulos B."/>
            <person name="Lu D."/>
            <person name="Skrede I."/>
            <person name="Drula E."/>
            <person name="Henrissat B."/>
            <person name="Morin E."/>
            <person name="Kohler A."/>
            <person name="Barry K."/>
            <person name="LaButti K."/>
            <person name="Morin E."/>
            <person name="Salamov A."/>
            <person name="Lipzen A."/>
            <person name="Mereny Z."/>
            <person name="Hegedus B."/>
            <person name="Baldrian P."/>
            <person name="Stursova M."/>
            <person name="Weitz H."/>
            <person name="Taylor A."/>
            <person name="Grigoriev I.V."/>
            <person name="Nagy L.G."/>
            <person name="Martin F."/>
            <person name="Kauserud H."/>
        </authorList>
    </citation>
    <scope>NUCLEOTIDE SEQUENCE</scope>
    <source>
        <strain evidence="11">CBHHK002</strain>
    </source>
</reference>
<dbReference type="SUPFAM" id="SSF90123">
    <property type="entry name" value="ABC transporter transmembrane region"/>
    <property type="match status" value="2"/>
</dbReference>
<dbReference type="CDD" id="cd18604">
    <property type="entry name" value="ABC_6TM_VMR1_D2_like"/>
    <property type="match status" value="1"/>
</dbReference>
<feature type="transmembrane region" description="Helical" evidence="8">
    <location>
        <begin position="142"/>
        <end position="163"/>
    </location>
</feature>
<dbReference type="PROSITE" id="PS50893">
    <property type="entry name" value="ABC_TRANSPORTER_2"/>
    <property type="match status" value="2"/>
</dbReference>
<evidence type="ECO:0000259" key="10">
    <source>
        <dbReference type="PROSITE" id="PS50929"/>
    </source>
</evidence>
<dbReference type="PROSITE" id="PS50929">
    <property type="entry name" value="ABC_TM1F"/>
    <property type="match status" value="2"/>
</dbReference>
<keyword evidence="3 8" id="KW-0812">Transmembrane</keyword>
<keyword evidence="5" id="KW-0067">ATP-binding</keyword>
<dbReference type="GO" id="GO:0016020">
    <property type="term" value="C:membrane"/>
    <property type="evidence" value="ECO:0007669"/>
    <property type="project" value="UniProtKB-SubCell"/>
</dbReference>
<feature type="transmembrane region" description="Helical" evidence="8">
    <location>
        <begin position="78"/>
        <end position="98"/>
    </location>
</feature>
<dbReference type="GO" id="GO:0016887">
    <property type="term" value="F:ATP hydrolysis activity"/>
    <property type="evidence" value="ECO:0007669"/>
    <property type="project" value="InterPro"/>
</dbReference>
<keyword evidence="12" id="KW-1185">Reference proteome</keyword>
<evidence type="ECO:0000256" key="7">
    <source>
        <dbReference type="ARBA" id="ARBA00023136"/>
    </source>
</evidence>
<accession>A0AAD7ESP6</accession>
<feature type="domain" description="ABC transmembrane type-1" evidence="10">
    <location>
        <begin position="270"/>
        <end position="532"/>
    </location>
</feature>
<name>A0AAD7ESP6_9AGAR</name>
<dbReference type="Gene3D" id="1.20.1560.10">
    <property type="entry name" value="ABC transporter type 1, transmembrane domain"/>
    <property type="match status" value="2"/>
</dbReference>
<protein>
    <submittedName>
        <fullName evidence="11">P-loop containing nucleoside triphosphate hydrolase protein</fullName>
    </submittedName>
</protein>
<evidence type="ECO:0000313" key="11">
    <source>
        <dbReference type="EMBL" id="KAJ7348864.1"/>
    </source>
</evidence>
<dbReference type="Pfam" id="PF00005">
    <property type="entry name" value="ABC_tran"/>
    <property type="match status" value="2"/>
</dbReference>
<keyword evidence="4" id="KW-0547">Nucleotide-binding</keyword>
<feature type="transmembrane region" description="Helical" evidence="8">
    <location>
        <begin position="304"/>
        <end position="325"/>
    </location>
</feature>
<feature type="domain" description="ABC transporter" evidence="9">
    <location>
        <begin position="1183"/>
        <end position="1419"/>
    </location>
</feature>
<comment type="subcellular location">
    <subcellularLocation>
        <location evidence="1">Membrane</location>
        <topology evidence="1">Multi-pass membrane protein</topology>
    </subcellularLocation>
</comment>
<dbReference type="GO" id="GO:0140359">
    <property type="term" value="F:ABC-type transporter activity"/>
    <property type="evidence" value="ECO:0007669"/>
    <property type="project" value="InterPro"/>
</dbReference>
<evidence type="ECO:0000256" key="5">
    <source>
        <dbReference type="ARBA" id="ARBA00022840"/>
    </source>
</evidence>
<dbReference type="SUPFAM" id="SSF52540">
    <property type="entry name" value="P-loop containing nucleoside triphosphate hydrolases"/>
    <property type="match status" value="2"/>
</dbReference>
<feature type="transmembrane region" description="Helical" evidence="8">
    <location>
        <begin position="25"/>
        <end position="46"/>
    </location>
</feature>
<keyword evidence="11" id="KW-0378">Hydrolase</keyword>
<feature type="transmembrane region" description="Helical" evidence="8">
    <location>
        <begin position="110"/>
        <end position="130"/>
    </location>
</feature>